<evidence type="ECO:0000313" key="2">
    <source>
        <dbReference type="Proteomes" id="UP000697127"/>
    </source>
</evidence>
<dbReference type="Proteomes" id="UP000697127">
    <property type="component" value="Unassembled WGS sequence"/>
</dbReference>
<name>A0A9P6WG47_9ASCO</name>
<feature type="non-terminal residue" evidence="1">
    <location>
        <position position="133"/>
    </location>
</feature>
<proteinExistence type="predicted"/>
<feature type="non-terminal residue" evidence="1">
    <location>
        <position position="1"/>
    </location>
</feature>
<dbReference type="AlphaFoldDB" id="A0A9P6WG47"/>
<keyword evidence="2" id="KW-1185">Reference proteome</keyword>
<evidence type="ECO:0000313" key="1">
    <source>
        <dbReference type="EMBL" id="KAG0682164.1"/>
    </source>
</evidence>
<sequence length="133" mass="15108">SVLTNLNILESTPLKNQLPQYFVSPNINNTPSSNTFLQPLLGTPMGNNNSNNVYNGRFFNPDTPNNRQSNKNLNMNLNLNRTPGFSMSDYINFTPSPRVTRTPDINYSIYSRQSTLNNYSKELNLITSIKEDE</sequence>
<reference evidence="1" key="1">
    <citation type="submission" date="2020-11" db="EMBL/GenBank/DDBJ databases">
        <title>Kefir isolates.</title>
        <authorList>
            <person name="Marcisauskas S."/>
            <person name="Kim Y."/>
            <person name="Blasche S."/>
        </authorList>
    </citation>
    <scope>NUCLEOTIDE SEQUENCE</scope>
    <source>
        <strain evidence="1">Olga-1</strain>
    </source>
</reference>
<organism evidence="1 2">
    <name type="scientific">Pichia californica</name>
    <dbReference type="NCBI Taxonomy" id="460514"/>
    <lineage>
        <taxon>Eukaryota</taxon>
        <taxon>Fungi</taxon>
        <taxon>Dikarya</taxon>
        <taxon>Ascomycota</taxon>
        <taxon>Saccharomycotina</taxon>
        <taxon>Pichiomycetes</taxon>
        <taxon>Pichiales</taxon>
        <taxon>Pichiaceae</taxon>
        <taxon>Pichia</taxon>
    </lineage>
</organism>
<protein>
    <submittedName>
        <fullName evidence="1">Uncharacterized protein</fullName>
    </submittedName>
</protein>
<accession>A0A9P6WG47</accession>
<dbReference type="EMBL" id="PUHW01000916">
    <property type="protein sequence ID" value="KAG0682164.1"/>
    <property type="molecule type" value="Genomic_DNA"/>
</dbReference>
<comment type="caution">
    <text evidence="1">The sequence shown here is derived from an EMBL/GenBank/DDBJ whole genome shotgun (WGS) entry which is preliminary data.</text>
</comment>
<gene>
    <name evidence="1" type="ORF">C6P40_005360</name>
</gene>